<evidence type="ECO:0000256" key="3">
    <source>
        <dbReference type="ARBA" id="ARBA00022771"/>
    </source>
</evidence>
<reference evidence="10" key="1">
    <citation type="submission" date="2025-08" db="UniProtKB">
        <authorList>
            <consortium name="RefSeq"/>
        </authorList>
    </citation>
    <scope>IDENTIFICATION</scope>
</reference>
<gene>
    <name evidence="10" type="primary">LOC120276953</name>
</gene>
<proteinExistence type="predicted"/>
<dbReference type="Pfam" id="PF05699">
    <property type="entry name" value="Dimer_Tnp_hAT"/>
    <property type="match status" value="1"/>
</dbReference>
<dbReference type="SUPFAM" id="SSF53098">
    <property type="entry name" value="Ribonuclease H-like"/>
    <property type="match status" value="1"/>
</dbReference>
<evidence type="ECO:0000256" key="4">
    <source>
        <dbReference type="ARBA" id="ARBA00022833"/>
    </source>
</evidence>
<feature type="domain" description="hAT-like transposase RNase-H fold" evidence="8">
    <location>
        <begin position="293"/>
        <end position="384"/>
    </location>
</feature>
<dbReference type="GO" id="GO:0005634">
    <property type="term" value="C:nucleus"/>
    <property type="evidence" value="ECO:0007669"/>
    <property type="project" value="UniProtKB-SubCell"/>
</dbReference>
<keyword evidence="2" id="KW-0479">Metal-binding</keyword>
<evidence type="ECO:0000313" key="9">
    <source>
        <dbReference type="Proteomes" id="UP001515500"/>
    </source>
</evidence>
<keyword evidence="9" id="KW-1185">Reference proteome</keyword>
<dbReference type="PANTHER" id="PTHR46481:SF10">
    <property type="entry name" value="ZINC FINGER BED DOMAIN-CONTAINING PROTEIN 39"/>
    <property type="match status" value="1"/>
</dbReference>
<evidence type="ECO:0000256" key="6">
    <source>
        <dbReference type="ARBA" id="ARBA00023242"/>
    </source>
</evidence>
<dbReference type="GO" id="GO:0008270">
    <property type="term" value="F:zinc ion binding"/>
    <property type="evidence" value="ECO:0007669"/>
    <property type="project" value="UniProtKB-KW"/>
</dbReference>
<keyword evidence="6" id="KW-0539">Nucleus</keyword>
<evidence type="ECO:0000256" key="5">
    <source>
        <dbReference type="ARBA" id="ARBA00023125"/>
    </source>
</evidence>
<accession>A0AB40CI44</accession>
<dbReference type="Proteomes" id="UP001515500">
    <property type="component" value="Chromosome 15"/>
</dbReference>
<evidence type="ECO:0000256" key="1">
    <source>
        <dbReference type="ARBA" id="ARBA00004123"/>
    </source>
</evidence>
<dbReference type="AlphaFoldDB" id="A0AB40CI44"/>
<dbReference type="RefSeq" id="XP_039139628.1">
    <property type="nucleotide sequence ID" value="XM_039283694.1"/>
</dbReference>
<dbReference type="GO" id="GO:0046983">
    <property type="term" value="F:protein dimerization activity"/>
    <property type="evidence" value="ECO:0007669"/>
    <property type="project" value="InterPro"/>
</dbReference>
<protein>
    <submittedName>
        <fullName evidence="10">Zinc finger BED domain-containing protein RICESLEEPER 1-like</fullName>
    </submittedName>
</protein>
<dbReference type="InterPro" id="IPR012337">
    <property type="entry name" value="RNaseH-like_sf"/>
</dbReference>
<dbReference type="GeneID" id="120276953"/>
<keyword evidence="5" id="KW-0238">DNA-binding</keyword>
<evidence type="ECO:0000259" key="8">
    <source>
        <dbReference type="Pfam" id="PF14372"/>
    </source>
</evidence>
<dbReference type="InterPro" id="IPR052035">
    <property type="entry name" value="ZnF_BED_domain_contain"/>
</dbReference>
<dbReference type="Pfam" id="PF14372">
    <property type="entry name" value="hAT-like_RNase-H"/>
    <property type="match status" value="1"/>
</dbReference>
<organism evidence="9 10">
    <name type="scientific">Dioscorea cayennensis subsp. rotundata</name>
    <name type="common">White Guinea yam</name>
    <name type="synonym">Dioscorea rotundata</name>
    <dbReference type="NCBI Taxonomy" id="55577"/>
    <lineage>
        <taxon>Eukaryota</taxon>
        <taxon>Viridiplantae</taxon>
        <taxon>Streptophyta</taxon>
        <taxon>Embryophyta</taxon>
        <taxon>Tracheophyta</taxon>
        <taxon>Spermatophyta</taxon>
        <taxon>Magnoliopsida</taxon>
        <taxon>Liliopsida</taxon>
        <taxon>Dioscoreales</taxon>
        <taxon>Dioscoreaceae</taxon>
        <taxon>Dioscorea</taxon>
    </lineage>
</organism>
<dbReference type="InterPro" id="IPR008906">
    <property type="entry name" value="HATC_C_dom"/>
</dbReference>
<feature type="domain" description="HAT C-terminal dimerisation" evidence="7">
    <location>
        <begin position="431"/>
        <end position="513"/>
    </location>
</feature>
<evidence type="ECO:0000313" key="10">
    <source>
        <dbReference type="RefSeq" id="XP_039139628.1"/>
    </source>
</evidence>
<dbReference type="PANTHER" id="PTHR46481">
    <property type="entry name" value="ZINC FINGER BED DOMAIN-CONTAINING PROTEIN 4"/>
    <property type="match status" value="1"/>
</dbReference>
<sequence length="542" mass="61636">MIKALTKFIVQSELSLSFGKSYGFVRFVQTCSVFPSYKGVPKKIIKKEVSKLYREYKQALISTLSQLRCRVSISCHYWTTEFGLGFVCVTAYFVDDDWVAQKRILSFVECMPRYSTSLDIFLLISKTLRDYGLQSKVLSISFDDACYDAAAIDMLKSEFQPVLDGKFFGVRCPCHYFNLFIDGCLKTLLPIVEKIGDGVSHIQFHGNAPGFSKLCVEKGKVYKKRFAPAITDNWSSVYSMLQSVAGFEDVISIYCNQSSSEISVTETDWEAGKLVRDFLETLHTATCCSDTSENSLLFHLLNMRCFFNKYRNGPGFADIIAPMESKFKDYLQHIDALYWIHLVIDPNIRLCGVEYLFNEIMPVNDGTSLLEEVKNLVYSMFSIYIKGEDCRVRALLAEKANSSKQGGTAKILAMLRKKRPQDYDQSLVPTELDLFLRTDFACPPNDEDVLSWWKSTRVGLVVVAAMARDLLAASKSMLTSKVCFGAKNKVLNETRSRTNDRYVKMCVCLKDWLDAELGVQEQGEEDDFDLEFDEEELKDLLS</sequence>
<keyword evidence="4" id="KW-0862">Zinc</keyword>
<dbReference type="GO" id="GO:0003677">
    <property type="term" value="F:DNA binding"/>
    <property type="evidence" value="ECO:0007669"/>
    <property type="project" value="UniProtKB-KW"/>
</dbReference>
<keyword evidence="3" id="KW-0863">Zinc-finger</keyword>
<evidence type="ECO:0000259" key="7">
    <source>
        <dbReference type="Pfam" id="PF05699"/>
    </source>
</evidence>
<name>A0AB40CI44_DIOCR</name>
<evidence type="ECO:0000256" key="2">
    <source>
        <dbReference type="ARBA" id="ARBA00022723"/>
    </source>
</evidence>
<comment type="subcellular location">
    <subcellularLocation>
        <location evidence="1">Nucleus</location>
    </subcellularLocation>
</comment>
<dbReference type="InterPro" id="IPR025525">
    <property type="entry name" value="hAT-like_transposase_RNase-H"/>
</dbReference>